<dbReference type="Proteomes" id="UP000095751">
    <property type="component" value="Unassembled WGS sequence"/>
</dbReference>
<keyword evidence="2" id="KW-0378">Hydrolase</keyword>
<dbReference type="InParanoid" id="A0A1E7EYR7"/>
<evidence type="ECO:0000256" key="3">
    <source>
        <dbReference type="SAM" id="MobiDB-lite"/>
    </source>
</evidence>
<dbReference type="OrthoDB" id="43924at2759"/>
<dbReference type="KEGG" id="fcy:FRACYDRAFT_246077"/>
<feature type="compositionally biased region" description="Basic and acidic residues" evidence="3">
    <location>
        <begin position="703"/>
        <end position="713"/>
    </location>
</feature>
<feature type="domain" description="Sulfatase N-terminal" evidence="4">
    <location>
        <begin position="24"/>
        <end position="418"/>
    </location>
</feature>
<feature type="region of interest" description="Disordered" evidence="3">
    <location>
        <begin position="700"/>
        <end position="723"/>
    </location>
</feature>
<evidence type="ECO:0000259" key="4">
    <source>
        <dbReference type="Pfam" id="PF00884"/>
    </source>
</evidence>
<gene>
    <name evidence="5" type="ORF">FRACYDRAFT_246077</name>
</gene>
<sequence length="781" mass="90485">MTDQMRFRCIRRVQDELRRYDNSTKINTPALDRLISEGAYFRNAYCQSAVCAPARTSLRTGCTIERTGVQHNDMVSQERKVPIFTDRIEALEGLDQILVEKLGYVSEYYGKTHMPKSLFRSKSDPEAEEPVVQFNDFDYNDGTFYYKDDRHVFKTRRYLDHFLDNGDILPRQKSLDTTTNTTRQIDSYSKYPYEPIQLDSRYNSKSGIELSAENGFASYERGESNLKGVYGLSEKYTPTHFTGDIGRRALERLMDQPKPWFLTLSFKNPHPPFVTPWFPYMEWYWQNRDALFVPPSINDEHMENSAYKSMKEKLPGYGDPIKVKEWMAIYYAMIEEIDHEIDRILSTLGDTQKNTLIIFTSDHGEMLGAHGKRSKNNFYEESARVPLVMKYSGYIDPSTEINEMVSHLDVFSTILDYASASDFDRSDGRSLRPFIEGKEYNIDFDEDVVFSEWDFRIPSIENHTIFDRRIDDRPCLLVRKGNYKLMMQKIASTNSLDMMFDLEEDPYEMNNLLGKNGMYATENHIHKAEHMRCLLLDWMQRMDGSIGYFSDSAANYGEGVGDIMEIRNRQKWKQTGFWTSENSLEFGRIAVDDHSNYVRRENLYLGTRKDETIDVSSITIIGADAAYFSVNRNRLEFHQNDCQNIMVKFSATQDNWKGKTSVDASLVITREVISGAFGSPNIYVQIQLLLSDYNFGTSIQNPDTEKGQEHELDNPGNIGTEQESDETVANIIDVEIERTQESNVETGGTIIDVIWSNINEFFGYEEDERGNKSYQKISDRK</sequence>
<dbReference type="Pfam" id="PF00884">
    <property type="entry name" value="Sulfatase"/>
    <property type="match status" value="1"/>
</dbReference>
<evidence type="ECO:0000313" key="5">
    <source>
        <dbReference type="EMBL" id="OEU10976.1"/>
    </source>
</evidence>
<comment type="similarity">
    <text evidence="1">Belongs to the sulfatase family.</text>
</comment>
<dbReference type="InterPro" id="IPR050738">
    <property type="entry name" value="Sulfatase"/>
</dbReference>
<protein>
    <submittedName>
        <fullName evidence="5">Alkaline phosphatase-like protein</fullName>
    </submittedName>
</protein>
<dbReference type="AlphaFoldDB" id="A0A1E7EYR7"/>
<dbReference type="InterPro" id="IPR017850">
    <property type="entry name" value="Alkaline_phosphatase_core_sf"/>
</dbReference>
<keyword evidence="6" id="KW-1185">Reference proteome</keyword>
<proteinExistence type="inferred from homology"/>
<name>A0A1E7EYR7_9STRA</name>
<evidence type="ECO:0000256" key="2">
    <source>
        <dbReference type="ARBA" id="ARBA00022801"/>
    </source>
</evidence>
<dbReference type="GO" id="GO:0004065">
    <property type="term" value="F:arylsulfatase activity"/>
    <property type="evidence" value="ECO:0007669"/>
    <property type="project" value="TreeGrafter"/>
</dbReference>
<reference evidence="5 6" key="1">
    <citation type="submission" date="2016-09" db="EMBL/GenBank/DDBJ databases">
        <title>Extensive genetic diversity and differential bi-allelic expression allows diatom success in the polar Southern Ocean.</title>
        <authorList>
            <consortium name="DOE Joint Genome Institute"/>
            <person name="Mock T."/>
            <person name="Otillar R.P."/>
            <person name="Strauss J."/>
            <person name="Dupont C."/>
            <person name="Frickenhaus S."/>
            <person name="Maumus F."/>
            <person name="Mcmullan M."/>
            <person name="Sanges R."/>
            <person name="Schmutz J."/>
            <person name="Toseland A."/>
            <person name="Valas R."/>
            <person name="Veluchamy A."/>
            <person name="Ward B.J."/>
            <person name="Allen A."/>
            <person name="Barry K."/>
            <person name="Falciatore A."/>
            <person name="Ferrante M."/>
            <person name="Fortunato A.E."/>
            <person name="Gloeckner G."/>
            <person name="Gruber A."/>
            <person name="Hipkin R."/>
            <person name="Janech M."/>
            <person name="Kroth P."/>
            <person name="Leese F."/>
            <person name="Lindquist E."/>
            <person name="Lyon B.R."/>
            <person name="Martin J."/>
            <person name="Mayer C."/>
            <person name="Parker M."/>
            <person name="Quesneville H."/>
            <person name="Raymond J."/>
            <person name="Uhlig C."/>
            <person name="Valentin K.U."/>
            <person name="Worden A.Z."/>
            <person name="Armbrust E.V."/>
            <person name="Bowler C."/>
            <person name="Green B."/>
            <person name="Moulton V."/>
            <person name="Van Oosterhout C."/>
            <person name="Grigoriev I."/>
        </authorList>
    </citation>
    <scope>NUCLEOTIDE SEQUENCE [LARGE SCALE GENOMIC DNA]</scope>
    <source>
        <strain evidence="5 6">CCMP1102</strain>
    </source>
</reference>
<organism evidence="5 6">
    <name type="scientific">Fragilariopsis cylindrus CCMP1102</name>
    <dbReference type="NCBI Taxonomy" id="635003"/>
    <lineage>
        <taxon>Eukaryota</taxon>
        <taxon>Sar</taxon>
        <taxon>Stramenopiles</taxon>
        <taxon>Ochrophyta</taxon>
        <taxon>Bacillariophyta</taxon>
        <taxon>Bacillariophyceae</taxon>
        <taxon>Bacillariophycidae</taxon>
        <taxon>Bacillariales</taxon>
        <taxon>Bacillariaceae</taxon>
        <taxon>Fragilariopsis</taxon>
    </lineage>
</organism>
<dbReference type="Gene3D" id="3.40.720.10">
    <property type="entry name" value="Alkaline Phosphatase, subunit A"/>
    <property type="match status" value="1"/>
</dbReference>
<accession>A0A1E7EYR7</accession>
<evidence type="ECO:0000256" key="1">
    <source>
        <dbReference type="ARBA" id="ARBA00008779"/>
    </source>
</evidence>
<dbReference type="PANTHER" id="PTHR42693">
    <property type="entry name" value="ARYLSULFATASE FAMILY MEMBER"/>
    <property type="match status" value="1"/>
</dbReference>
<evidence type="ECO:0000313" key="6">
    <source>
        <dbReference type="Proteomes" id="UP000095751"/>
    </source>
</evidence>
<dbReference type="InterPro" id="IPR000917">
    <property type="entry name" value="Sulfatase_N"/>
</dbReference>
<dbReference type="SUPFAM" id="SSF53649">
    <property type="entry name" value="Alkaline phosphatase-like"/>
    <property type="match status" value="1"/>
</dbReference>
<dbReference type="EMBL" id="KV784369">
    <property type="protein sequence ID" value="OEU10976.1"/>
    <property type="molecule type" value="Genomic_DNA"/>
</dbReference>
<dbReference type="PANTHER" id="PTHR42693:SF53">
    <property type="entry name" value="ENDO-4-O-SULFATASE"/>
    <property type="match status" value="1"/>
</dbReference>